<gene>
    <name evidence="7" type="ORF">BKCO1_18000150</name>
</gene>
<evidence type="ECO:0000256" key="5">
    <source>
        <dbReference type="SAM" id="MobiDB-lite"/>
    </source>
</evidence>
<dbReference type="Gene3D" id="3.30.60.90">
    <property type="match status" value="1"/>
</dbReference>
<keyword evidence="1" id="KW-0479">Metal-binding</keyword>
<evidence type="ECO:0000256" key="4">
    <source>
        <dbReference type="ARBA" id="ARBA00022833"/>
    </source>
</evidence>
<keyword evidence="4" id="KW-0862">Zinc</keyword>
<sequence length="1517" mass="172189">MAAEQGRTADPDLVRLWHDAIEDFKGKAQASKDWDVLKTIIDTQKHRSWVDIKQDPESWKNTFEKKRHPQDRLSRFRTATNNIFSSLEKFVGVFGFAVEVTAAAIPQAAPASFIIQAFSAIMESFSRVSDAFDNFMSFCESMSDTFCHLGELEGQLSEKPVLSTDIVQVFRSTLQLCAVAIQKPDKRIKIWYKSTFKGGDKELDAAFEGIKKSINRLDLGLRVASYVTLQELKKMHANGSVEMNKTLKAIQLNVDESDKYDKKQLAEISQYLATIDQGSMRTEKQLSVIIQQLQRTANPARGVQESGRKTKKNLATRKDQVIAALEEELSSLDLTEYIQDQEEWLFAPSCDWFHDRDEYKQWCKDPEARILWVTGKPGCGKTFLALSTLKRLEGQNESVGYFFFREDRVRQRELDSALGTMAVQIAKSDTYYSRKISADLKKDGNPKANGQGSADLWKRLFANQFTEEMTDPVFLIFDGIDEASKDSQEALCSILAKIAEGTTRVHVLVTGQDASIPVQAEPGTKVVDMSGSGLKKAYRLLCSERIGKSMRRLKKFSKPTKRKIAKVLSENADGMLYIENMLCRLEAIGLEKPVLDEISTQVPEDIHQVYELMLRDCRKGRNEDQAKALQDVFAWLAFARQRMTLQQAAAIAQLSLQDKSSHLVIEHEIVGKLSDILEIVRSEDTIQKSFDDQETPDVEDGGHASDESEELLTLADDFKRPIQFQERSLRDFFKNVPDGEKKLRQTPYAAHLTIFLMCAKIITRPQSAEEEDSSTPDAQLEAYASDFFAEHLTEISPGGRNSMHKIPTQDRKDVVEALAGIMTNKNNVCARLERHAQRVFSKISKDGDWRSTVREWADIPSESFHDYGLSEEAARWVSSVKAEHSLGEMMIPLAKGHAENLMRESNPWQAQEIYRFAADAFLLTNMCTEAMRDESYDINSKDSVDAILKSLFNTITVDDEGLANRAIGMIQYILDHADADVLLRAVEGCKKRFDKSSCSMVLAYISFLENRYTEGMKHAERALEFLQQAEQEDVSAPALRSRKSSALVGIAVMKARLVSDGGDTELLKAVVDCLHDAFDVSEEYAYPEALSLLISSATVLNGVEKLTEEFGKWPEKHQRMWLDGAFEEQHQGKLDMFKEGAVLSGRTDLITHWYKRLCKAPREDPQTKAWAVYELINTYRFTLNQRDNAERELDLLLRAANSPSLSSWFHMAQRDKADILYDKFRHSNTVKEKEEYLEKMRKLLKSEDNDKSFGLYDSLASIQHARMVRVVGKPAEYIDVLKRTFDTCVDSLEDEILDNDGSSFRLLAKTLTCLPDMKQQAKVALSLQFSMVDTNLTKLSNEEGRGHDVEDGDAECDENQEHSQESGSEPQDELSKVSEESDVYFLEMDRQFAGEPTEEDLSKFSIYCDGCAVGIGWWEKPMYLCLICTDCDLCSRCLKRLKEAGDDRPEGSWHYFCGKDHKYIRGPMDGWKGVKDGEIHFGDESLGFKDWLKRLKSEWARACERFLAADSFVHDIF</sequence>
<dbReference type="OrthoDB" id="448455at2759"/>
<keyword evidence="8" id="KW-1185">Reference proteome</keyword>
<dbReference type="InterPro" id="IPR056884">
    <property type="entry name" value="NPHP3-like_N"/>
</dbReference>
<dbReference type="Pfam" id="PF24883">
    <property type="entry name" value="NPHP3_N"/>
    <property type="match status" value="1"/>
</dbReference>
<dbReference type="RefSeq" id="XP_020131587.1">
    <property type="nucleotide sequence ID" value="XM_020271785.1"/>
</dbReference>
<evidence type="ECO:0000256" key="3">
    <source>
        <dbReference type="ARBA" id="ARBA00022771"/>
    </source>
</evidence>
<name>A0A1J9S464_9PEZI</name>
<dbReference type="GO" id="GO:0008270">
    <property type="term" value="F:zinc ion binding"/>
    <property type="evidence" value="ECO:0007669"/>
    <property type="project" value="UniProtKB-KW"/>
</dbReference>
<feature type="compositionally biased region" description="Basic and acidic residues" evidence="5">
    <location>
        <begin position="1340"/>
        <end position="1349"/>
    </location>
</feature>
<dbReference type="GeneID" id="31012044"/>
<keyword evidence="2" id="KW-0677">Repeat</keyword>
<dbReference type="SUPFAM" id="SSF52540">
    <property type="entry name" value="P-loop containing nucleoside triphosphate hydrolases"/>
    <property type="match status" value="1"/>
</dbReference>
<dbReference type="PANTHER" id="PTHR10039:SF17">
    <property type="entry name" value="FUNGAL STAND N-TERMINAL GOODBYE DOMAIN-CONTAINING PROTEIN-RELATED"/>
    <property type="match status" value="1"/>
</dbReference>
<organism evidence="7 8">
    <name type="scientific">Diplodia corticola</name>
    <dbReference type="NCBI Taxonomy" id="236234"/>
    <lineage>
        <taxon>Eukaryota</taxon>
        <taxon>Fungi</taxon>
        <taxon>Dikarya</taxon>
        <taxon>Ascomycota</taxon>
        <taxon>Pezizomycotina</taxon>
        <taxon>Dothideomycetes</taxon>
        <taxon>Dothideomycetes incertae sedis</taxon>
        <taxon>Botryosphaeriales</taxon>
        <taxon>Botryosphaeriaceae</taxon>
        <taxon>Diplodia</taxon>
    </lineage>
</organism>
<protein>
    <submittedName>
        <fullName evidence="7">Nacht and tpr domain-containing protein</fullName>
    </submittedName>
</protein>
<evidence type="ECO:0000256" key="2">
    <source>
        <dbReference type="ARBA" id="ARBA00022737"/>
    </source>
</evidence>
<proteinExistence type="predicted"/>
<keyword evidence="3" id="KW-0863">Zinc-finger</keyword>
<dbReference type="EMBL" id="MNUE01000018">
    <property type="protein sequence ID" value="OJD35327.1"/>
    <property type="molecule type" value="Genomic_DNA"/>
</dbReference>
<comment type="caution">
    <text evidence="7">The sequence shown here is derived from an EMBL/GenBank/DDBJ whole genome shotgun (WGS) entry which is preliminary data.</text>
</comment>
<dbReference type="InterPro" id="IPR043145">
    <property type="entry name" value="Znf_ZZ_sf"/>
</dbReference>
<dbReference type="PANTHER" id="PTHR10039">
    <property type="entry name" value="AMELOGENIN"/>
    <property type="match status" value="1"/>
</dbReference>
<dbReference type="InterPro" id="IPR027417">
    <property type="entry name" value="P-loop_NTPase"/>
</dbReference>
<dbReference type="Proteomes" id="UP000183809">
    <property type="component" value="Unassembled WGS sequence"/>
</dbReference>
<evidence type="ECO:0000256" key="1">
    <source>
        <dbReference type="ARBA" id="ARBA00022723"/>
    </source>
</evidence>
<reference evidence="7 8" key="1">
    <citation type="submission" date="2016-10" db="EMBL/GenBank/DDBJ databases">
        <title>Proteomics and genomics reveal pathogen-plant mechanisms compatible with a hemibiotrophic lifestyle of Diplodia corticola.</title>
        <authorList>
            <person name="Fernandes I."/>
            <person name="De Jonge R."/>
            <person name="Van De Peer Y."/>
            <person name="Devreese B."/>
            <person name="Alves A."/>
            <person name="Esteves A.C."/>
        </authorList>
    </citation>
    <scope>NUCLEOTIDE SEQUENCE [LARGE SCALE GENOMIC DNA]</scope>
    <source>
        <strain evidence="7 8">CBS 112549</strain>
    </source>
</reference>
<evidence type="ECO:0000313" key="8">
    <source>
        <dbReference type="Proteomes" id="UP000183809"/>
    </source>
</evidence>
<accession>A0A1J9S464</accession>
<feature type="region of interest" description="Disordered" evidence="5">
    <location>
        <begin position="688"/>
        <end position="707"/>
    </location>
</feature>
<evidence type="ECO:0000313" key="7">
    <source>
        <dbReference type="EMBL" id="OJD35327.1"/>
    </source>
</evidence>
<dbReference type="Gene3D" id="3.40.50.300">
    <property type="entry name" value="P-loop containing nucleotide triphosphate hydrolases"/>
    <property type="match status" value="1"/>
</dbReference>
<feature type="domain" description="Nephrocystin 3-like N-terminal" evidence="6">
    <location>
        <begin position="349"/>
        <end position="511"/>
    </location>
</feature>
<evidence type="ECO:0000259" key="6">
    <source>
        <dbReference type="Pfam" id="PF24883"/>
    </source>
</evidence>
<feature type="region of interest" description="Disordered" evidence="5">
    <location>
        <begin position="1340"/>
        <end position="1375"/>
    </location>
</feature>